<evidence type="ECO:0000256" key="2">
    <source>
        <dbReference type="ARBA" id="ARBA00022448"/>
    </source>
</evidence>
<dbReference type="PANTHER" id="PTHR32196:SF21">
    <property type="entry name" value="ABC TRANSPORTER PERMEASE PROTEIN YPHD-RELATED"/>
    <property type="match status" value="1"/>
</dbReference>
<keyword evidence="6 8" id="KW-1133">Transmembrane helix</keyword>
<evidence type="ECO:0000256" key="8">
    <source>
        <dbReference type="SAM" id="Phobius"/>
    </source>
</evidence>
<keyword evidence="2" id="KW-0813">Transport</keyword>
<dbReference type="Proteomes" id="UP000665020">
    <property type="component" value="Chromosome"/>
</dbReference>
<dbReference type="GO" id="GO:0022857">
    <property type="term" value="F:transmembrane transporter activity"/>
    <property type="evidence" value="ECO:0007669"/>
    <property type="project" value="InterPro"/>
</dbReference>
<feature type="transmembrane region" description="Helical" evidence="8">
    <location>
        <begin position="142"/>
        <end position="159"/>
    </location>
</feature>
<keyword evidence="3" id="KW-1003">Cell membrane</keyword>
<name>A0A8A7KAA0_9FIRM</name>
<dbReference type="CDD" id="cd06579">
    <property type="entry name" value="TM_PBP1_transp_AraH_like"/>
    <property type="match status" value="1"/>
</dbReference>
<protein>
    <submittedName>
        <fullName evidence="9">ABC transporter permease</fullName>
    </submittedName>
</protein>
<comment type="subcellular location">
    <subcellularLocation>
        <location evidence="1">Cell membrane</location>
        <topology evidence="1">Multi-pass membrane protein</topology>
    </subcellularLocation>
</comment>
<dbReference type="PANTHER" id="PTHR32196">
    <property type="entry name" value="ABC TRANSPORTER PERMEASE PROTEIN YPHD-RELATED-RELATED"/>
    <property type="match status" value="1"/>
</dbReference>
<feature type="transmembrane region" description="Helical" evidence="8">
    <location>
        <begin position="108"/>
        <end position="130"/>
    </location>
</feature>
<evidence type="ECO:0000256" key="6">
    <source>
        <dbReference type="ARBA" id="ARBA00022989"/>
    </source>
</evidence>
<dbReference type="InterPro" id="IPR001851">
    <property type="entry name" value="ABC_transp_permease"/>
</dbReference>
<evidence type="ECO:0000256" key="1">
    <source>
        <dbReference type="ARBA" id="ARBA00004651"/>
    </source>
</evidence>
<keyword evidence="5 8" id="KW-0812">Transmembrane</keyword>
<reference evidence="9" key="1">
    <citation type="submission" date="2019-12" db="EMBL/GenBank/DDBJ databases">
        <authorList>
            <person name="zhang j."/>
            <person name="sun C.M."/>
        </authorList>
    </citation>
    <scope>NUCLEOTIDE SEQUENCE</scope>
    <source>
        <strain evidence="9">NS-1</strain>
    </source>
</reference>
<organism evidence="9 10">
    <name type="scientific">Iocasia fonsfrigidae</name>
    <dbReference type="NCBI Taxonomy" id="2682810"/>
    <lineage>
        <taxon>Bacteria</taxon>
        <taxon>Bacillati</taxon>
        <taxon>Bacillota</taxon>
        <taxon>Clostridia</taxon>
        <taxon>Halanaerobiales</taxon>
        <taxon>Halanaerobiaceae</taxon>
        <taxon>Iocasia</taxon>
    </lineage>
</organism>
<feature type="transmembrane region" description="Helical" evidence="8">
    <location>
        <begin position="28"/>
        <end position="46"/>
    </location>
</feature>
<evidence type="ECO:0000313" key="10">
    <source>
        <dbReference type="Proteomes" id="UP000665020"/>
    </source>
</evidence>
<feature type="transmembrane region" description="Helical" evidence="8">
    <location>
        <begin position="294"/>
        <end position="313"/>
    </location>
</feature>
<dbReference type="AlphaFoldDB" id="A0A8A7KAA0"/>
<sequence>MNISLLDNKKGLFGDMTLGMLLMKMRTFIALILLIIFFSIFVPNFLSVTNVFIMTKHVAQYALLAIGMTFVIISGGIDLSVGSIVGLSAMIAGGLINQGLVLPMFGVAIYFNVFIIALITLALGVLAGAFNGFLISRFNVPPFIATLGTLYIARGFAMLRSGGGTFSNLIGKTELGNTGFPVLGSGRILGIPNQIWILFVVALIAVYISKKTPLGWHIYAIGGNEKAAKISGIKVKKTKMFVYMFSGLMCAIVGLIVASELVASHPATGETWEMSAIAATVLGGTSLSGGVGKIGGTIVGAFVIGVLGDGLVMMGVSEFWQMVIKGIVIVTAVIVDQLQNRMEKKAAMQVNGK</sequence>
<evidence type="ECO:0000256" key="7">
    <source>
        <dbReference type="ARBA" id="ARBA00023136"/>
    </source>
</evidence>
<dbReference type="RefSeq" id="WP_230867091.1">
    <property type="nucleotide sequence ID" value="NZ_CP046640.1"/>
</dbReference>
<keyword evidence="7 8" id="KW-0472">Membrane</keyword>
<dbReference type="EMBL" id="CP046640">
    <property type="protein sequence ID" value="QTL98686.1"/>
    <property type="molecule type" value="Genomic_DNA"/>
</dbReference>
<dbReference type="KEGG" id="ifn:GM661_12285"/>
<gene>
    <name evidence="9" type="ORF">GM661_12285</name>
</gene>
<proteinExistence type="predicted"/>
<feature type="transmembrane region" description="Helical" evidence="8">
    <location>
        <begin position="58"/>
        <end position="77"/>
    </location>
</feature>
<accession>A0A8A7KAA0</accession>
<evidence type="ECO:0000313" key="9">
    <source>
        <dbReference type="EMBL" id="QTL98686.1"/>
    </source>
</evidence>
<keyword evidence="4" id="KW-0997">Cell inner membrane</keyword>
<feature type="transmembrane region" description="Helical" evidence="8">
    <location>
        <begin position="188"/>
        <end position="208"/>
    </location>
</feature>
<feature type="transmembrane region" description="Helical" evidence="8">
    <location>
        <begin position="240"/>
        <end position="259"/>
    </location>
</feature>
<evidence type="ECO:0000256" key="3">
    <source>
        <dbReference type="ARBA" id="ARBA00022475"/>
    </source>
</evidence>
<evidence type="ECO:0000256" key="4">
    <source>
        <dbReference type="ARBA" id="ARBA00022519"/>
    </source>
</evidence>
<keyword evidence="10" id="KW-1185">Reference proteome</keyword>
<dbReference type="GO" id="GO:0005886">
    <property type="term" value="C:plasma membrane"/>
    <property type="evidence" value="ECO:0007669"/>
    <property type="project" value="UniProtKB-SubCell"/>
</dbReference>
<evidence type="ECO:0000256" key="5">
    <source>
        <dbReference type="ARBA" id="ARBA00022692"/>
    </source>
</evidence>
<dbReference type="Pfam" id="PF02653">
    <property type="entry name" value="BPD_transp_2"/>
    <property type="match status" value="1"/>
</dbReference>